<sequence length="824" mass="94952">MDSASIGSALHDLILYLNELYRYDPFPTRLKIELKKLQIFVLISTRNLDNQQLDDSNPPWSFVLRIVDTIDQYVDPDPSESAGYHLLFKRFERGIESLVDEIDQWYFSMRDSLLLQFRASLFTIDDISEIFTSILELLEENYCVRGSKALIELVKVWQTLICFVHYPIPQLLALAANVAIHVHLHFMCPRAVQRPGEESLDKLLSTFKPNDPLVSETYIQALISSKLSRGSLAALSTNQHNIYDGTKNFLDFLVDHLWEWLRLNTTDGTVSVKDQMQELFHKLRSLRATLKQKQPNNIKADVASVLCDAGVECLIDQLLVVDLWDCSSTSVDAILEDIRDIKAKSEVKKQEIGGKRQQKKVREATRTHDQLPSQTTTKYEVDPNCVYSETNEQDLVEKLWRKLKGKRYLILLDDIWDAEAWNSLAPAFPDDNYGSRILLTSRHRDIAPVHMIDQDPYFLHPLNEKESLELFQLKLFSGNLGLDPALHDLVSKFAAQWDASFVISICKLLRVLDLEKIKLSCEFPCEISSLVQLAFLALRGKFRHIPSSISKLSNLETLIVDPSGYVMPLPNSFWNLQNLKYVYIRRGGLRIVPMENLDNSPVLYELDVFCGACIPYECSLERLMTKFPNIRMLKCKIGFGEDERLEYPHTAIVVPDFSTQLESVDLSWVAGEPKLPKGLDISFPENLKRLRLENFYLSWENMSTIGKLPNLQVFKLCCPRFEGDTWEMEPGEFSQLRVLDLYRVKLVRWISEDDQFDCLQKLLLEDCEYLREMPCNCLESISTLEKIEVVHCSETTEKLAKQIEDQQVNEWGNSNLKINIVTKD</sequence>
<keyword evidence="3" id="KW-0677">Repeat</keyword>
<organism evidence="8 9">
    <name type="scientific">Oldenlandia corymbosa var. corymbosa</name>
    <dbReference type="NCBI Taxonomy" id="529605"/>
    <lineage>
        <taxon>Eukaryota</taxon>
        <taxon>Viridiplantae</taxon>
        <taxon>Streptophyta</taxon>
        <taxon>Embryophyta</taxon>
        <taxon>Tracheophyta</taxon>
        <taxon>Spermatophyta</taxon>
        <taxon>Magnoliopsida</taxon>
        <taxon>eudicotyledons</taxon>
        <taxon>Gunneridae</taxon>
        <taxon>Pentapetalae</taxon>
        <taxon>asterids</taxon>
        <taxon>lamiids</taxon>
        <taxon>Gentianales</taxon>
        <taxon>Rubiaceae</taxon>
        <taxon>Rubioideae</taxon>
        <taxon>Spermacoceae</taxon>
        <taxon>Hedyotis-Oldenlandia complex</taxon>
        <taxon>Oldenlandia</taxon>
    </lineage>
</organism>
<dbReference type="PANTHER" id="PTHR15140">
    <property type="entry name" value="TUBULIN-SPECIFIC CHAPERONE E"/>
    <property type="match status" value="1"/>
</dbReference>
<dbReference type="Pfam" id="PF12061">
    <property type="entry name" value="NB-LRR"/>
    <property type="match status" value="1"/>
</dbReference>
<evidence type="ECO:0000259" key="5">
    <source>
        <dbReference type="Pfam" id="PF00931"/>
    </source>
</evidence>
<dbReference type="InterPro" id="IPR021929">
    <property type="entry name" value="R1A-like_N"/>
</dbReference>
<evidence type="ECO:0000259" key="6">
    <source>
        <dbReference type="Pfam" id="PF12061"/>
    </source>
</evidence>
<name>A0AAV1DZQ5_OLDCO</name>
<dbReference type="PANTHER" id="PTHR15140:SF39">
    <property type="entry name" value="LATE BLIGHT RESISTANCE PROTEIN HOMOLOG R1B-14"/>
    <property type="match status" value="1"/>
</dbReference>
<dbReference type="Pfam" id="PF00931">
    <property type="entry name" value="NB-ARC"/>
    <property type="match status" value="1"/>
</dbReference>
<dbReference type="InterPro" id="IPR002182">
    <property type="entry name" value="NB-ARC"/>
</dbReference>
<feature type="region of interest" description="Disordered" evidence="4">
    <location>
        <begin position="352"/>
        <end position="375"/>
    </location>
</feature>
<evidence type="ECO:0000256" key="2">
    <source>
        <dbReference type="ARBA" id="ARBA00022667"/>
    </source>
</evidence>
<evidence type="ECO:0000313" key="9">
    <source>
        <dbReference type="Proteomes" id="UP001161247"/>
    </source>
</evidence>
<proteinExistence type="predicted"/>
<feature type="domain" description="NB-ARC" evidence="5">
    <location>
        <begin position="388"/>
        <end position="479"/>
    </location>
</feature>
<feature type="compositionally biased region" description="Basic and acidic residues" evidence="4">
    <location>
        <begin position="352"/>
        <end position="369"/>
    </location>
</feature>
<reference evidence="8" key="1">
    <citation type="submission" date="2023-03" db="EMBL/GenBank/DDBJ databases">
        <authorList>
            <person name="Julca I."/>
        </authorList>
    </citation>
    <scope>NUCLEOTIDE SEQUENCE</scope>
</reference>
<keyword evidence="2" id="KW-0381">Hypersensitive response</keyword>
<keyword evidence="9" id="KW-1185">Reference proteome</keyword>
<dbReference type="SUPFAM" id="SSF52058">
    <property type="entry name" value="L domain-like"/>
    <property type="match status" value="1"/>
</dbReference>
<feature type="domain" description="Disease resistance R13L4/SHOC-2-like LRR" evidence="7">
    <location>
        <begin position="501"/>
        <end position="644"/>
    </location>
</feature>
<dbReference type="GO" id="GO:0009626">
    <property type="term" value="P:plant-type hypersensitive response"/>
    <property type="evidence" value="ECO:0007669"/>
    <property type="project" value="UniProtKB-KW"/>
</dbReference>
<dbReference type="InterPro" id="IPR027417">
    <property type="entry name" value="P-loop_NTPase"/>
</dbReference>
<dbReference type="Gene3D" id="3.40.50.300">
    <property type="entry name" value="P-loop containing nucleotide triphosphate hydrolases"/>
    <property type="match status" value="1"/>
</dbReference>
<dbReference type="AlphaFoldDB" id="A0AAV1DZQ5"/>
<evidence type="ECO:0000259" key="7">
    <source>
        <dbReference type="Pfam" id="PF23598"/>
    </source>
</evidence>
<dbReference type="InterPro" id="IPR055414">
    <property type="entry name" value="LRR_R13L4/SHOC2-like"/>
</dbReference>
<keyword evidence="2" id="KW-0611">Plant defense</keyword>
<protein>
    <submittedName>
        <fullName evidence="8">OLC1v1014042C1</fullName>
    </submittedName>
</protein>
<evidence type="ECO:0000313" key="8">
    <source>
        <dbReference type="EMBL" id="CAI9113439.1"/>
    </source>
</evidence>
<accession>A0AAV1DZQ5</accession>
<evidence type="ECO:0000256" key="4">
    <source>
        <dbReference type="SAM" id="MobiDB-lite"/>
    </source>
</evidence>
<evidence type="ECO:0000256" key="3">
    <source>
        <dbReference type="ARBA" id="ARBA00022737"/>
    </source>
</evidence>
<comment type="function">
    <text evidence="1">Confers resistance to late blight (Phytophthora infestans) races carrying the avirulence gene Avr1. Resistance proteins guard the plant against pathogens that contain an appropriate avirulence protein via an indirect interaction with this avirulence protein. That triggers a defense system including the hypersensitive response, which restricts the pathogen growth.</text>
</comment>
<gene>
    <name evidence="8" type="ORF">OLC1_LOCUS20456</name>
</gene>
<evidence type="ECO:0000256" key="1">
    <source>
        <dbReference type="ARBA" id="ARBA00002074"/>
    </source>
</evidence>
<dbReference type="Proteomes" id="UP001161247">
    <property type="component" value="Chromosome 7"/>
</dbReference>
<feature type="domain" description="Late blight resistance protein R1A-like N-terminal" evidence="6">
    <location>
        <begin position="172"/>
        <end position="311"/>
    </location>
</feature>
<dbReference type="GO" id="GO:0043531">
    <property type="term" value="F:ADP binding"/>
    <property type="evidence" value="ECO:0007669"/>
    <property type="project" value="InterPro"/>
</dbReference>
<dbReference type="SUPFAM" id="SSF52540">
    <property type="entry name" value="P-loop containing nucleoside triphosphate hydrolases"/>
    <property type="match status" value="1"/>
</dbReference>
<dbReference type="InterPro" id="IPR032675">
    <property type="entry name" value="LRR_dom_sf"/>
</dbReference>
<dbReference type="EMBL" id="OX459124">
    <property type="protein sequence ID" value="CAI9113439.1"/>
    <property type="molecule type" value="Genomic_DNA"/>
</dbReference>
<dbReference type="Pfam" id="PF23598">
    <property type="entry name" value="LRR_14"/>
    <property type="match status" value="1"/>
</dbReference>
<dbReference type="Gene3D" id="3.80.10.10">
    <property type="entry name" value="Ribonuclease Inhibitor"/>
    <property type="match status" value="1"/>
</dbReference>